<keyword evidence="1" id="KW-0812">Transmembrane</keyword>
<proteinExistence type="predicted"/>
<keyword evidence="1" id="KW-0472">Membrane</keyword>
<organism evidence="2 3">
    <name type="scientific">Candidatus Kaiserbacteria bacterium RIFCSPHIGHO2_02_FULL_49_34</name>
    <dbReference type="NCBI Taxonomy" id="1798491"/>
    <lineage>
        <taxon>Bacteria</taxon>
        <taxon>Candidatus Kaiseribacteriota</taxon>
    </lineage>
</organism>
<dbReference type="STRING" id="1798491.A3C87_03695"/>
<feature type="transmembrane region" description="Helical" evidence="1">
    <location>
        <begin position="5"/>
        <end position="22"/>
    </location>
</feature>
<dbReference type="EMBL" id="MFLE01000025">
    <property type="protein sequence ID" value="OGG61222.1"/>
    <property type="molecule type" value="Genomic_DNA"/>
</dbReference>
<dbReference type="AlphaFoldDB" id="A0A1F6DJM3"/>
<comment type="caution">
    <text evidence="2">The sequence shown here is derived from an EMBL/GenBank/DDBJ whole genome shotgun (WGS) entry which is preliminary data.</text>
</comment>
<evidence type="ECO:0000313" key="2">
    <source>
        <dbReference type="EMBL" id="OGG61222.1"/>
    </source>
</evidence>
<feature type="transmembrane region" description="Helical" evidence="1">
    <location>
        <begin position="28"/>
        <end position="45"/>
    </location>
</feature>
<name>A0A1F6DJM3_9BACT</name>
<sequence length="107" mass="11597">MTREIIVVFLGIFVALVPYLGVPQSLRETLLVLCGVLLVLLGIGLRHARYRRSITHHSSELHGSSFSESTRKPMPVAPAMPLAQRATPATHAAKIRAAVSTSSTLRV</sequence>
<keyword evidence="1" id="KW-1133">Transmembrane helix</keyword>
<accession>A0A1F6DJM3</accession>
<gene>
    <name evidence="2" type="ORF">A3C87_03695</name>
</gene>
<evidence type="ECO:0000256" key="1">
    <source>
        <dbReference type="SAM" id="Phobius"/>
    </source>
</evidence>
<evidence type="ECO:0000313" key="3">
    <source>
        <dbReference type="Proteomes" id="UP000176511"/>
    </source>
</evidence>
<reference evidence="2 3" key="1">
    <citation type="journal article" date="2016" name="Nat. Commun.">
        <title>Thousands of microbial genomes shed light on interconnected biogeochemical processes in an aquifer system.</title>
        <authorList>
            <person name="Anantharaman K."/>
            <person name="Brown C.T."/>
            <person name="Hug L.A."/>
            <person name="Sharon I."/>
            <person name="Castelle C.J."/>
            <person name="Probst A.J."/>
            <person name="Thomas B.C."/>
            <person name="Singh A."/>
            <person name="Wilkins M.J."/>
            <person name="Karaoz U."/>
            <person name="Brodie E.L."/>
            <person name="Williams K.H."/>
            <person name="Hubbard S.S."/>
            <person name="Banfield J.F."/>
        </authorList>
    </citation>
    <scope>NUCLEOTIDE SEQUENCE [LARGE SCALE GENOMIC DNA]</scope>
</reference>
<dbReference type="Proteomes" id="UP000176511">
    <property type="component" value="Unassembled WGS sequence"/>
</dbReference>
<protein>
    <submittedName>
        <fullName evidence="2">Uncharacterized protein</fullName>
    </submittedName>
</protein>